<dbReference type="PRINTS" id="PR00337">
    <property type="entry name" value="LEUILEVALBP"/>
</dbReference>
<feature type="compositionally biased region" description="Acidic residues" evidence="5">
    <location>
        <begin position="41"/>
        <end position="52"/>
    </location>
</feature>
<gene>
    <name evidence="8" type="ORF">IAA28_00660</name>
</gene>
<dbReference type="Proteomes" id="UP000886780">
    <property type="component" value="Unassembled WGS sequence"/>
</dbReference>
<dbReference type="PANTHER" id="PTHR30483:SF6">
    <property type="entry name" value="PERIPLASMIC BINDING PROTEIN OF ABC TRANSPORTER FOR NATURAL AMINO ACIDS"/>
    <property type="match status" value="1"/>
</dbReference>
<evidence type="ECO:0000256" key="5">
    <source>
        <dbReference type="SAM" id="MobiDB-lite"/>
    </source>
</evidence>
<feature type="chain" id="PRO_5039072667" evidence="6">
    <location>
        <begin position="19"/>
        <end position="400"/>
    </location>
</feature>
<dbReference type="GO" id="GO:0006865">
    <property type="term" value="P:amino acid transport"/>
    <property type="evidence" value="ECO:0007669"/>
    <property type="project" value="UniProtKB-KW"/>
</dbReference>
<reference evidence="8" key="2">
    <citation type="submission" date="2021-04" db="EMBL/GenBank/DDBJ databases">
        <authorList>
            <person name="Gilroy R."/>
        </authorList>
    </citation>
    <scope>NUCLEOTIDE SEQUENCE</scope>
    <source>
        <strain evidence="8">ChiGjej4B4-12881</strain>
    </source>
</reference>
<evidence type="ECO:0000313" key="9">
    <source>
        <dbReference type="Proteomes" id="UP000886780"/>
    </source>
</evidence>
<feature type="region of interest" description="Disordered" evidence="5">
    <location>
        <begin position="25"/>
        <end position="52"/>
    </location>
</feature>
<dbReference type="AlphaFoldDB" id="A0A9D1W2W9"/>
<dbReference type="InterPro" id="IPR000709">
    <property type="entry name" value="Leu_Ile_Val-bd"/>
</dbReference>
<evidence type="ECO:0000259" key="7">
    <source>
        <dbReference type="Pfam" id="PF13458"/>
    </source>
</evidence>
<feature type="compositionally biased region" description="Low complexity" evidence="5">
    <location>
        <begin position="25"/>
        <end position="40"/>
    </location>
</feature>
<organism evidence="8 9">
    <name type="scientific">Candidatus Lachnoclostridium stercoripullorum</name>
    <dbReference type="NCBI Taxonomy" id="2838635"/>
    <lineage>
        <taxon>Bacteria</taxon>
        <taxon>Bacillati</taxon>
        <taxon>Bacillota</taxon>
        <taxon>Clostridia</taxon>
        <taxon>Lachnospirales</taxon>
        <taxon>Lachnospiraceae</taxon>
    </lineage>
</organism>
<dbReference type="PROSITE" id="PS51257">
    <property type="entry name" value="PROKAR_LIPOPROTEIN"/>
    <property type="match status" value="1"/>
</dbReference>
<dbReference type="SUPFAM" id="SSF53822">
    <property type="entry name" value="Periplasmic binding protein-like I"/>
    <property type="match status" value="1"/>
</dbReference>
<evidence type="ECO:0000313" key="8">
    <source>
        <dbReference type="EMBL" id="HIX51297.1"/>
    </source>
</evidence>
<name>A0A9D1W2W9_9FIRM</name>
<evidence type="ECO:0000256" key="2">
    <source>
        <dbReference type="ARBA" id="ARBA00022448"/>
    </source>
</evidence>
<protein>
    <submittedName>
        <fullName evidence="8">ABC transporter substrate-binding protein</fullName>
    </submittedName>
</protein>
<sequence length="400" mass="41720">MKKALSVGLAAAMVLSMAACGGSETAETTAAPEETTAAEAEGGEAEETEAADDGMETFLIGSTGPLTGPNASYGTSVKQGEEIAIQEINEAGGVKVGDVTYKLALNFQDDEAKEDKAVTAFNTLVDAGMNAYVGAVTTGACLAQTDLSYEANILQITPSASAEAVTGNPNVFRMCFTDPLQGQMIAQYVVDNGYESVAVLWNNADEYSAGIHDSFVETLDGLDAGLLVADESFATGDVDFNTQLTVIKNSGAKLLFVPAYYGDVAYIVQQARDAGMECDFVGSDGWDGVLGQVTDPAVVEGAVFLSPFLATEESAADFVSKYEAAYGATPDQFAADGYDCVYAIKAAMEQAGSIETDALIQAMTEITVDGLTGQVTFDESGEPNKTAKYVQIVDGEYTAM</sequence>
<keyword evidence="3 6" id="KW-0732">Signal</keyword>
<evidence type="ECO:0000256" key="6">
    <source>
        <dbReference type="SAM" id="SignalP"/>
    </source>
</evidence>
<feature type="domain" description="Leucine-binding protein" evidence="7">
    <location>
        <begin position="60"/>
        <end position="395"/>
    </location>
</feature>
<dbReference type="InterPro" id="IPR028081">
    <property type="entry name" value="Leu-bd"/>
</dbReference>
<dbReference type="PANTHER" id="PTHR30483">
    <property type="entry name" value="LEUCINE-SPECIFIC-BINDING PROTEIN"/>
    <property type="match status" value="1"/>
</dbReference>
<comment type="caution">
    <text evidence="8">The sequence shown here is derived from an EMBL/GenBank/DDBJ whole genome shotgun (WGS) entry which is preliminary data.</text>
</comment>
<proteinExistence type="inferred from homology"/>
<evidence type="ECO:0000256" key="3">
    <source>
        <dbReference type="ARBA" id="ARBA00022729"/>
    </source>
</evidence>
<accession>A0A9D1W2W9</accession>
<dbReference type="Gene3D" id="3.40.50.2300">
    <property type="match status" value="2"/>
</dbReference>
<dbReference type="CDD" id="cd06347">
    <property type="entry name" value="PBP1_ABC_LivK_ligand_binding-like"/>
    <property type="match status" value="1"/>
</dbReference>
<feature type="signal peptide" evidence="6">
    <location>
        <begin position="1"/>
        <end position="18"/>
    </location>
</feature>
<evidence type="ECO:0000256" key="4">
    <source>
        <dbReference type="ARBA" id="ARBA00022970"/>
    </source>
</evidence>
<evidence type="ECO:0000256" key="1">
    <source>
        <dbReference type="ARBA" id="ARBA00010062"/>
    </source>
</evidence>
<dbReference type="InterPro" id="IPR051010">
    <property type="entry name" value="BCAA_transport"/>
</dbReference>
<reference evidence="8" key="1">
    <citation type="journal article" date="2021" name="PeerJ">
        <title>Extensive microbial diversity within the chicken gut microbiome revealed by metagenomics and culture.</title>
        <authorList>
            <person name="Gilroy R."/>
            <person name="Ravi A."/>
            <person name="Getino M."/>
            <person name="Pursley I."/>
            <person name="Horton D.L."/>
            <person name="Alikhan N.F."/>
            <person name="Baker D."/>
            <person name="Gharbi K."/>
            <person name="Hall N."/>
            <person name="Watson M."/>
            <person name="Adriaenssens E.M."/>
            <person name="Foster-Nyarko E."/>
            <person name="Jarju S."/>
            <person name="Secka A."/>
            <person name="Antonio M."/>
            <person name="Oren A."/>
            <person name="Chaudhuri R.R."/>
            <person name="La Ragione R."/>
            <person name="Hildebrand F."/>
            <person name="Pallen M.J."/>
        </authorList>
    </citation>
    <scope>NUCLEOTIDE SEQUENCE</scope>
    <source>
        <strain evidence="8">ChiGjej4B4-12881</strain>
    </source>
</reference>
<keyword evidence="4" id="KW-0029">Amino-acid transport</keyword>
<dbReference type="InterPro" id="IPR028082">
    <property type="entry name" value="Peripla_BP_I"/>
</dbReference>
<comment type="similarity">
    <text evidence="1">Belongs to the leucine-binding protein family.</text>
</comment>
<keyword evidence="2" id="KW-0813">Transport</keyword>
<dbReference type="EMBL" id="DXEU01000013">
    <property type="protein sequence ID" value="HIX51297.1"/>
    <property type="molecule type" value="Genomic_DNA"/>
</dbReference>
<dbReference type="Pfam" id="PF13458">
    <property type="entry name" value="Peripla_BP_6"/>
    <property type="match status" value="1"/>
</dbReference>